<evidence type="ECO:0000313" key="2">
    <source>
        <dbReference type="EMBL" id="KTR54417.1"/>
    </source>
</evidence>
<dbReference type="OrthoDB" id="9916620at2"/>
<dbReference type="PATRIC" id="fig|465820.4.peg.37"/>
<evidence type="ECO:0000313" key="3">
    <source>
        <dbReference type="Proteomes" id="UP000072763"/>
    </source>
</evidence>
<dbReference type="RefSeq" id="WP_058748504.1">
    <property type="nucleotide sequence ID" value="NZ_LDRC01000001.1"/>
</dbReference>
<sequence>MTDTTCVTAAAVLRRPGTSPSRGATARIPSAHGLAQVRVRTLGARPVGPLQVIGTGPAATRPDFLHH</sequence>
<name>A0A147DUV1_9MICO</name>
<reference evidence="2 3" key="1">
    <citation type="journal article" date="2016" name="Front. Microbiol.">
        <title>Genomic Resource of Rice Seed Associated Bacteria.</title>
        <authorList>
            <person name="Midha S."/>
            <person name="Bansal K."/>
            <person name="Sharma S."/>
            <person name="Kumar N."/>
            <person name="Patil P.P."/>
            <person name="Chaudhry V."/>
            <person name="Patil P.B."/>
        </authorList>
    </citation>
    <scope>NUCLEOTIDE SEQUENCE [LARGE SCALE GENOMIC DNA]</scope>
    <source>
        <strain evidence="2 3">NS359</strain>
    </source>
</reference>
<accession>A0A147DUV1</accession>
<organism evidence="2 3">
    <name type="scientific">Curtobacterium oceanosedimentum</name>
    <dbReference type="NCBI Taxonomy" id="465820"/>
    <lineage>
        <taxon>Bacteria</taxon>
        <taxon>Bacillati</taxon>
        <taxon>Actinomycetota</taxon>
        <taxon>Actinomycetes</taxon>
        <taxon>Micrococcales</taxon>
        <taxon>Microbacteriaceae</taxon>
        <taxon>Curtobacterium</taxon>
    </lineage>
</organism>
<proteinExistence type="predicted"/>
<comment type="caution">
    <text evidence="2">The sequence shown here is derived from an EMBL/GenBank/DDBJ whole genome shotgun (WGS) entry which is preliminary data.</text>
</comment>
<dbReference type="STRING" id="465820.NS263_09805"/>
<dbReference type="EMBL" id="LDRC01000001">
    <property type="protein sequence ID" value="KTR54417.1"/>
    <property type="molecule type" value="Genomic_DNA"/>
</dbReference>
<evidence type="ECO:0000256" key="1">
    <source>
        <dbReference type="SAM" id="MobiDB-lite"/>
    </source>
</evidence>
<feature type="region of interest" description="Disordered" evidence="1">
    <location>
        <begin position="47"/>
        <end position="67"/>
    </location>
</feature>
<gene>
    <name evidence="2" type="ORF">NS359_00180</name>
</gene>
<protein>
    <submittedName>
        <fullName evidence="2">Uncharacterized protein</fullName>
    </submittedName>
</protein>
<dbReference type="Proteomes" id="UP000072763">
    <property type="component" value="Unassembled WGS sequence"/>
</dbReference>
<dbReference type="AlphaFoldDB" id="A0A147DUV1"/>